<evidence type="ECO:0000259" key="2">
    <source>
        <dbReference type="Pfam" id="PF00196"/>
    </source>
</evidence>
<dbReference type="InterPro" id="IPR000792">
    <property type="entry name" value="Tscrpt_reg_LuxR_C"/>
</dbReference>
<accession>A0A078LKD2</accession>
<dbReference type="GO" id="GO:0003677">
    <property type="term" value="F:DNA binding"/>
    <property type="evidence" value="ECO:0007669"/>
    <property type="project" value="UniProtKB-KW"/>
</dbReference>
<name>A0A078LKD2_CITKO</name>
<dbReference type="Gene3D" id="1.10.10.10">
    <property type="entry name" value="Winged helix-like DNA-binding domain superfamily/Winged helix DNA-binding domain"/>
    <property type="match status" value="1"/>
</dbReference>
<organism evidence="3">
    <name type="scientific">Citrobacter koseri</name>
    <name type="common">Citrobacter diversus</name>
    <dbReference type="NCBI Taxonomy" id="545"/>
    <lineage>
        <taxon>Bacteria</taxon>
        <taxon>Pseudomonadati</taxon>
        <taxon>Pseudomonadota</taxon>
        <taxon>Gammaproteobacteria</taxon>
        <taxon>Enterobacterales</taxon>
        <taxon>Enterobacteriaceae</taxon>
        <taxon>Citrobacter</taxon>
    </lineage>
</organism>
<dbReference type="PATRIC" id="fig|545.12.peg.2756"/>
<protein>
    <recommendedName>
        <fullName evidence="2">HTH luxR-type domain-containing protein</fullName>
    </recommendedName>
</protein>
<dbReference type="AlphaFoldDB" id="A0A078LKD2"/>
<dbReference type="InterPro" id="IPR016032">
    <property type="entry name" value="Sig_transdc_resp-reg_C-effctor"/>
</dbReference>
<evidence type="ECO:0000256" key="1">
    <source>
        <dbReference type="ARBA" id="ARBA00023125"/>
    </source>
</evidence>
<dbReference type="Pfam" id="PF00196">
    <property type="entry name" value="GerE"/>
    <property type="match status" value="1"/>
</dbReference>
<reference evidence="3" key="1">
    <citation type="submission" date="2014-06" db="EMBL/GenBank/DDBJ databases">
        <authorList>
            <person name="Urmite Genomes Urmite Genomes"/>
        </authorList>
    </citation>
    <scope>NUCLEOTIDE SEQUENCE</scope>
</reference>
<proteinExistence type="predicted"/>
<dbReference type="InterPro" id="IPR036388">
    <property type="entry name" value="WH-like_DNA-bd_sf"/>
</dbReference>
<dbReference type="GO" id="GO:0006355">
    <property type="term" value="P:regulation of DNA-templated transcription"/>
    <property type="evidence" value="ECO:0007669"/>
    <property type="project" value="InterPro"/>
</dbReference>
<sequence>MKSKIVIVSDDVYYLTGISKGMKESGTRVESIFLSDAGEFERFTLTTSFSLSKDTVVLLSVREPGLLDRLITFFFSKVTLCISPSGLHSRRHFFCQHGVYYFNKNKTLSELNDILIAISNRKNTESNTITDKEFFILSELVRAGNVKRMYSAINISEKTVSYYKRSALKKMGLLSSQNYLCIHPALSAVKTIQRH</sequence>
<dbReference type="RefSeq" id="WP_200075537.1">
    <property type="nucleotide sequence ID" value="NZ_CAYTAX010000005.1"/>
</dbReference>
<dbReference type="SUPFAM" id="SSF46894">
    <property type="entry name" value="C-terminal effector domain of the bipartite response regulators"/>
    <property type="match status" value="1"/>
</dbReference>
<gene>
    <name evidence="3" type="ORF">BN1086_02734</name>
</gene>
<feature type="domain" description="HTH luxR-type" evidence="2">
    <location>
        <begin position="129"/>
        <end position="177"/>
    </location>
</feature>
<dbReference type="EMBL" id="LK931336">
    <property type="protein sequence ID" value="CDZ84579.1"/>
    <property type="molecule type" value="Genomic_DNA"/>
</dbReference>
<keyword evidence="1" id="KW-0238">DNA-binding</keyword>
<evidence type="ECO:0000313" key="3">
    <source>
        <dbReference type="EMBL" id="CDZ84579.1"/>
    </source>
</evidence>